<dbReference type="SMART" id="SM01130">
    <property type="entry name" value="DHDPS"/>
    <property type="match status" value="1"/>
</dbReference>
<keyword evidence="1 2" id="KW-0456">Lyase</keyword>
<dbReference type="CDD" id="cd00408">
    <property type="entry name" value="DHDPS-like"/>
    <property type="match status" value="1"/>
</dbReference>
<evidence type="ECO:0000256" key="1">
    <source>
        <dbReference type="ARBA" id="ARBA00023239"/>
    </source>
</evidence>
<dbReference type="GO" id="GO:0047448">
    <property type="term" value="F:5-dehydro-4-deoxyglucarate dehydratase activity"/>
    <property type="evidence" value="ECO:0007669"/>
    <property type="project" value="UniProtKB-EC"/>
</dbReference>
<dbReference type="SUPFAM" id="SSF51569">
    <property type="entry name" value="Aldolase"/>
    <property type="match status" value="1"/>
</dbReference>
<name>A0A9Y2IFQ4_9PSEU</name>
<dbReference type="RefSeq" id="WP_285969911.1">
    <property type="nucleotide sequence ID" value="NZ_CP127294.1"/>
</dbReference>
<dbReference type="GO" id="GO:0008840">
    <property type="term" value="F:4-hydroxy-tetrahydrodipicolinate synthase activity"/>
    <property type="evidence" value="ECO:0007669"/>
    <property type="project" value="UniProtKB-EC"/>
</dbReference>
<gene>
    <name evidence="2" type="ORF">QRX50_49245</name>
</gene>
<dbReference type="KEGG" id="acab:QRX50_49245"/>
<dbReference type="Pfam" id="PF00701">
    <property type="entry name" value="DHDPS"/>
    <property type="match status" value="1"/>
</dbReference>
<dbReference type="Gene3D" id="3.20.20.70">
    <property type="entry name" value="Aldolase class I"/>
    <property type="match status" value="1"/>
</dbReference>
<dbReference type="PANTHER" id="PTHR12128">
    <property type="entry name" value="DIHYDRODIPICOLINATE SYNTHASE"/>
    <property type="match status" value="1"/>
</dbReference>
<dbReference type="EMBL" id="CP127294">
    <property type="protein sequence ID" value="WIX79222.1"/>
    <property type="molecule type" value="Genomic_DNA"/>
</dbReference>
<keyword evidence="3" id="KW-1185">Reference proteome</keyword>
<dbReference type="AlphaFoldDB" id="A0A9Y2IFQ4"/>
<accession>A0A9Y2IFQ4</accession>
<organism evidence="2 3">
    <name type="scientific">Amycolatopsis carbonis</name>
    <dbReference type="NCBI Taxonomy" id="715471"/>
    <lineage>
        <taxon>Bacteria</taxon>
        <taxon>Bacillati</taxon>
        <taxon>Actinomycetota</taxon>
        <taxon>Actinomycetes</taxon>
        <taxon>Pseudonocardiales</taxon>
        <taxon>Pseudonocardiaceae</taxon>
        <taxon>Amycolatopsis</taxon>
    </lineage>
</organism>
<dbReference type="EC" id="4.2.1.41" evidence="2"/>
<dbReference type="EC" id="4.1.3.3" evidence="2"/>
<evidence type="ECO:0000313" key="3">
    <source>
        <dbReference type="Proteomes" id="UP001236014"/>
    </source>
</evidence>
<dbReference type="InterPro" id="IPR013785">
    <property type="entry name" value="Aldolase_TIM"/>
</dbReference>
<protein>
    <submittedName>
        <fullName evidence="2">Dihydrodipicolinate synthase family protein</fullName>
        <ecNumber evidence="2">4.1.3.3</ecNumber>
        <ecNumber evidence="2">4.2.1.41</ecNumber>
        <ecNumber evidence="2">4.3.3.7</ecNumber>
    </submittedName>
</protein>
<dbReference type="PANTHER" id="PTHR12128:SF19">
    <property type="entry name" value="5-DEHYDRO-4-DEOXYGLUCARATE DEHYDRATASE 2-RELATED"/>
    <property type="match status" value="1"/>
</dbReference>
<dbReference type="Proteomes" id="UP001236014">
    <property type="component" value="Chromosome"/>
</dbReference>
<sequence>MTHFTPFQQLFITPVLPFQRDGSIDETGYRALLRRFLTPEYLDAGVAIIANPEAGEIYTLDRIERNRVVEITLEEVAGRTPVLGGVAHVTTAGMVECAKDAAAAGVDGLFVLPPIGSADITLSWNADAYPEVILDVLTAIAGEVDLPQVIHPVGPFSARYGPGFSAAVTRQIIDTVPQVVGWKMTYNYDGYREIARVLRSAGRPIGIYGAVGKYFHENLATDTFDGASAGSFNFALERMIEHITAWRKGDVARATEIWTSGLEALQDYIFSDFGRLHIRYKAATWLRGFIDNPLMRAPIPAPRRKEIEELTWLLRGAHLTTRPDTELADLVAEFGLK</sequence>
<evidence type="ECO:0000313" key="2">
    <source>
        <dbReference type="EMBL" id="WIX79222.1"/>
    </source>
</evidence>
<dbReference type="GO" id="GO:0008747">
    <property type="term" value="F:N-acetylneuraminate lyase activity"/>
    <property type="evidence" value="ECO:0007669"/>
    <property type="project" value="UniProtKB-EC"/>
</dbReference>
<dbReference type="EC" id="4.3.3.7" evidence="2"/>
<proteinExistence type="predicted"/>
<reference evidence="2 3" key="1">
    <citation type="submission" date="2023-06" db="EMBL/GenBank/DDBJ databases">
        <authorList>
            <person name="Oyuntsetseg B."/>
            <person name="Kim S.B."/>
        </authorList>
    </citation>
    <scope>NUCLEOTIDE SEQUENCE [LARGE SCALE GENOMIC DNA]</scope>
    <source>
        <strain evidence="2 3">2-15</strain>
    </source>
</reference>
<dbReference type="InterPro" id="IPR002220">
    <property type="entry name" value="DapA-like"/>
</dbReference>